<evidence type="ECO:0000313" key="3">
    <source>
        <dbReference type="Proteomes" id="UP001230328"/>
    </source>
</evidence>
<evidence type="ECO:0000313" key="2">
    <source>
        <dbReference type="EMBL" id="MDQ1033067.1"/>
    </source>
</evidence>
<gene>
    <name evidence="2" type="ORF">QF035_010649</name>
</gene>
<dbReference type="Gene3D" id="3.30.420.10">
    <property type="entry name" value="Ribonuclease H-like superfamily/Ribonuclease H"/>
    <property type="match status" value="1"/>
</dbReference>
<reference evidence="2 3" key="1">
    <citation type="submission" date="2023-07" db="EMBL/GenBank/DDBJ databases">
        <title>Comparative genomics of wheat-associated soil bacteria to identify genetic determinants of phenazine resistance.</title>
        <authorList>
            <person name="Mouncey N."/>
        </authorList>
    </citation>
    <scope>NUCLEOTIDE SEQUENCE [LARGE SCALE GENOMIC DNA]</scope>
    <source>
        <strain evidence="2 3">V2I4</strain>
    </source>
</reference>
<keyword evidence="3" id="KW-1185">Reference proteome</keyword>
<dbReference type="InterPro" id="IPR036397">
    <property type="entry name" value="RNaseH_sf"/>
</dbReference>
<proteinExistence type="predicted"/>
<dbReference type="InterPro" id="IPR038717">
    <property type="entry name" value="Tc1-like_DDE_dom"/>
</dbReference>
<sequence>MKGTGCYSIGDDTLWGVNRRRKGAANSLAALKSVRAARPDGAPIYVILDNLSAHKGTKIRRWAQKNKVELCFTPTYASWANPIEAHFGPLRQFTLANSNRPDHCVQTRELHRYLRWRNQNARHPDVLAAQRRERARVRSEKGIRWGGRPLPVTA</sequence>
<dbReference type="Proteomes" id="UP001230328">
    <property type="component" value="Unassembled WGS sequence"/>
</dbReference>
<name>A0ABU0TBY7_9ACTN</name>
<dbReference type="Pfam" id="PF13358">
    <property type="entry name" value="DDE_3"/>
    <property type="match status" value="1"/>
</dbReference>
<dbReference type="InterPro" id="IPR012337">
    <property type="entry name" value="RNaseH-like_sf"/>
</dbReference>
<dbReference type="EMBL" id="JAUSZI010000002">
    <property type="protein sequence ID" value="MDQ1033067.1"/>
    <property type="molecule type" value="Genomic_DNA"/>
</dbReference>
<dbReference type="SUPFAM" id="SSF53098">
    <property type="entry name" value="Ribonuclease H-like"/>
    <property type="match status" value="1"/>
</dbReference>
<feature type="domain" description="Tc1-like transposase DDE" evidence="1">
    <location>
        <begin position="29"/>
        <end position="92"/>
    </location>
</feature>
<accession>A0ABU0TBY7</accession>
<dbReference type="GO" id="GO:0016874">
    <property type="term" value="F:ligase activity"/>
    <property type="evidence" value="ECO:0007669"/>
    <property type="project" value="UniProtKB-KW"/>
</dbReference>
<organism evidence="2 3">
    <name type="scientific">Streptomyces umbrinus</name>
    <dbReference type="NCBI Taxonomy" id="67370"/>
    <lineage>
        <taxon>Bacteria</taxon>
        <taxon>Bacillati</taxon>
        <taxon>Actinomycetota</taxon>
        <taxon>Actinomycetes</taxon>
        <taxon>Kitasatosporales</taxon>
        <taxon>Streptomycetaceae</taxon>
        <taxon>Streptomyces</taxon>
        <taxon>Streptomyces phaeochromogenes group</taxon>
    </lineage>
</organism>
<keyword evidence="2" id="KW-0436">Ligase</keyword>
<protein>
    <submittedName>
        <fullName evidence="2">UDP-N-acetylmuramate-alanine ligase</fullName>
    </submittedName>
</protein>
<evidence type="ECO:0000259" key="1">
    <source>
        <dbReference type="Pfam" id="PF13358"/>
    </source>
</evidence>
<comment type="caution">
    <text evidence="2">The sequence shown here is derived from an EMBL/GenBank/DDBJ whole genome shotgun (WGS) entry which is preliminary data.</text>
</comment>